<accession>B4VI08</accession>
<reference evidence="1 2" key="1">
    <citation type="submission" date="2008-07" db="EMBL/GenBank/DDBJ databases">
        <authorList>
            <person name="Tandeau de Marsac N."/>
            <person name="Ferriera S."/>
            <person name="Johnson J."/>
            <person name="Kravitz S."/>
            <person name="Beeson K."/>
            <person name="Sutton G."/>
            <person name="Rogers Y.-H."/>
            <person name="Friedman R."/>
            <person name="Frazier M."/>
            <person name="Venter J.C."/>
        </authorList>
    </citation>
    <scope>NUCLEOTIDE SEQUENCE [LARGE SCALE GENOMIC DNA]</scope>
    <source>
        <strain evidence="1 2">PCC 7420</strain>
    </source>
</reference>
<organism evidence="1 2">
    <name type="scientific">Coleofasciculus chthonoplastes PCC 7420</name>
    <dbReference type="NCBI Taxonomy" id="118168"/>
    <lineage>
        <taxon>Bacteria</taxon>
        <taxon>Bacillati</taxon>
        <taxon>Cyanobacteriota</taxon>
        <taxon>Cyanophyceae</taxon>
        <taxon>Coleofasciculales</taxon>
        <taxon>Coleofasciculaceae</taxon>
        <taxon>Coleofasciculus</taxon>
    </lineage>
</organism>
<dbReference type="HOGENOM" id="CLU_3214794_0_0_3"/>
<name>B4VI08_9CYAN</name>
<keyword evidence="2" id="KW-1185">Reference proteome</keyword>
<dbReference type="RefSeq" id="WP_006098173.1">
    <property type="nucleotide sequence ID" value="NZ_DS989841.1"/>
</dbReference>
<protein>
    <submittedName>
        <fullName evidence="1">Uncharacterized protein</fullName>
    </submittedName>
</protein>
<sequence length="44" mass="4798">MTTNDVGDFVLGGNEEDLEIRLSTAWFSRGGEVGGPTRRDELLS</sequence>
<dbReference type="AlphaFoldDB" id="B4VI08"/>
<gene>
    <name evidence="1" type="ORF">MC7420_7349</name>
</gene>
<dbReference type="STRING" id="118168.MC7420_7349"/>
<evidence type="ECO:0000313" key="2">
    <source>
        <dbReference type="Proteomes" id="UP000003835"/>
    </source>
</evidence>
<dbReference type="eggNOG" id="COG0841">
    <property type="taxonomic scope" value="Bacteria"/>
</dbReference>
<dbReference type="EMBL" id="DS989841">
    <property type="protein sequence ID" value="EDX78696.1"/>
    <property type="molecule type" value="Genomic_DNA"/>
</dbReference>
<dbReference type="Proteomes" id="UP000003835">
    <property type="component" value="Unassembled WGS sequence"/>
</dbReference>
<proteinExistence type="predicted"/>
<evidence type="ECO:0000313" key="1">
    <source>
        <dbReference type="EMBL" id="EDX78696.1"/>
    </source>
</evidence>